<feature type="domain" description="DUF4158" evidence="1">
    <location>
        <begin position="5"/>
        <end position="101"/>
    </location>
</feature>
<proteinExistence type="predicted"/>
<dbReference type="EMBL" id="SMKW01000065">
    <property type="protein sequence ID" value="TDD40919.1"/>
    <property type="molecule type" value="Genomic_DNA"/>
</dbReference>
<dbReference type="OrthoDB" id="4337906at2"/>
<sequence length="116" mass="13185">MPVEFLSDERATAYGRLPESLSRPELERFFFLDDVDRGLVESKRRDHNKLGFSLQLVTVRNVGAFLDDPLEVPVELVDYLTEQLGIADASCVKSYGKREQSGGWREFSTVEDELGE</sequence>
<dbReference type="RefSeq" id="WP_132492724.1">
    <property type="nucleotide sequence ID" value="NZ_SMKW01000065.1"/>
</dbReference>
<gene>
    <name evidence="2" type="ORF">E1288_34300</name>
</gene>
<name>A0A4R4YAX4_9PSEU</name>
<dbReference type="Pfam" id="PF13700">
    <property type="entry name" value="DUF4158"/>
    <property type="match status" value="1"/>
</dbReference>
<organism evidence="2 3">
    <name type="scientific">Saccharopolyspora elongata</name>
    <dbReference type="NCBI Taxonomy" id="2530387"/>
    <lineage>
        <taxon>Bacteria</taxon>
        <taxon>Bacillati</taxon>
        <taxon>Actinomycetota</taxon>
        <taxon>Actinomycetes</taxon>
        <taxon>Pseudonocardiales</taxon>
        <taxon>Pseudonocardiaceae</taxon>
        <taxon>Saccharopolyspora</taxon>
    </lineage>
</organism>
<protein>
    <submittedName>
        <fullName evidence="2">DUF4158 domain-containing protein</fullName>
    </submittedName>
</protein>
<evidence type="ECO:0000313" key="2">
    <source>
        <dbReference type="EMBL" id="TDD40919.1"/>
    </source>
</evidence>
<accession>A0A4R4YAX4</accession>
<evidence type="ECO:0000313" key="3">
    <source>
        <dbReference type="Proteomes" id="UP000294947"/>
    </source>
</evidence>
<dbReference type="Proteomes" id="UP000294947">
    <property type="component" value="Unassembled WGS sequence"/>
</dbReference>
<comment type="caution">
    <text evidence="2">The sequence shown here is derived from an EMBL/GenBank/DDBJ whole genome shotgun (WGS) entry which is preliminary data.</text>
</comment>
<dbReference type="InterPro" id="IPR025296">
    <property type="entry name" value="DUF4158"/>
</dbReference>
<evidence type="ECO:0000259" key="1">
    <source>
        <dbReference type="Pfam" id="PF13700"/>
    </source>
</evidence>
<keyword evidence="3" id="KW-1185">Reference proteome</keyword>
<reference evidence="2 3" key="1">
    <citation type="submission" date="2019-03" db="EMBL/GenBank/DDBJ databases">
        <title>Draft genome sequences of novel Actinobacteria.</title>
        <authorList>
            <person name="Sahin N."/>
            <person name="Ay H."/>
            <person name="Saygin H."/>
        </authorList>
    </citation>
    <scope>NUCLEOTIDE SEQUENCE [LARGE SCALE GENOMIC DNA]</scope>
    <source>
        <strain evidence="2 3">7K502</strain>
    </source>
</reference>
<dbReference type="AlphaFoldDB" id="A0A4R4YAX4"/>